<evidence type="ECO:0000256" key="1">
    <source>
        <dbReference type="SAM" id="MobiDB-lite"/>
    </source>
</evidence>
<dbReference type="SMART" id="SM00614">
    <property type="entry name" value="ZnF_BED"/>
    <property type="match status" value="1"/>
</dbReference>
<dbReference type="InterPro" id="IPR053031">
    <property type="entry name" value="Cuticle_assoc_protein"/>
</dbReference>
<dbReference type="AlphaFoldDB" id="A0AAD8M5D2"/>
<evidence type="ECO:0000313" key="3">
    <source>
        <dbReference type="Proteomes" id="UP001237642"/>
    </source>
</evidence>
<feature type="region of interest" description="Disordered" evidence="1">
    <location>
        <begin position="1"/>
        <end position="46"/>
    </location>
</feature>
<reference evidence="2" key="2">
    <citation type="submission" date="2023-05" db="EMBL/GenBank/DDBJ databases">
        <authorList>
            <person name="Schelkunov M.I."/>
        </authorList>
    </citation>
    <scope>NUCLEOTIDE SEQUENCE</scope>
    <source>
        <strain evidence="2">Hsosn_3</strain>
        <tissue evidence="2">Leaf</tissue>
    </source>
</reference>
<organism evidence="2 3">
    <name type="scientific">Heracleum sosnowskyi</name>
    <dbReference type="NCBI Taxonomy" id="360622"/>
    <lineage>
        <taxon>Eukaryota</taxon>
        <taxon>Viridiplantae</taxon>
        <taxon>Streptophyta</taxon>
        <taxon>Embryophyta</taxon>
        <taxon>Tracheophyta</taxon>
        <taxon>Spermatophyta</taxon>
        <taxon>Magnoliopsida</taxon>
        <taxon>eudicotyledons</taxon>
        <taxon>Gunneridae</taxon>
        <taxon>Pentapetalae</taxon>
        <taxon>asterids</taxon>
        <taxon>campanulids</taxon>
        <taxon>Apiales</taxon>
        <taxon>Apiaceae</taxon>
        <taxon>Apioideae</taxon>
        <taxon>apioid superclade</taxon>
        <taxon>Tordylieae</taxon>
        <taxon>Tordyliinae</taxon>
        <taxon>Heracleum</taxon>
    </lineage>
</organism>
<comment type="caution">
    <text evidence="2">The sequence shown here is derived from an EMBL/GenBank/DDBJ whole genome shotgun (WGS) entry which is preliminary data.</text>
</comment>
<dbReference type="InterPro" id="IPR036236">
    <property type="entry name" value="Znf_C2H2_sf"/>
</dbReference>
<name>A0AAD8M5D2_9APIA</name>
<gene>
    <name evidence="2" type="ORF">POM88_044521</name>
</gene>
<keyword evidence="3" id="KW-1185">Reference proteome</keyword>
<accession>A0AAD8M5D2</accession>
<dbReference type="GO" id="GO:0006357">
    <property type="term" value="P:regulation of transcription by RNA polymerase II"/>
    <property type="evidence" value="ECO:0007669"/>
    <property type="project" value="TreeGrafter"/>
</dbReference>
<feature type="compositionally biased region" description="Acidic residues" evidence="1">
    <location>
        <begin position="16"/>
        <end position="34"/>
    </location>
</feature>
<protein>
    <recommendedName>
        <fullName evidence="4">BED-type domain-containing protein</fullName>
    </recommendedName>
</protein>
<dbReference type="Proteomes" id="UP001237642">
    <property type="component" value="Unassembled WGS sequence"/>
</dbReference>
<sequence length="228" mass="25635">MSEEHPTSNIPVYESLSEDEADNRENENENDEVPTTEGSVKPAKKGSKRKRSIAWETFSFTTSAENEVKCKKCSYTIAYNSSFGTGNMLKHQKLCATSSDVRQMIISKSQGTMMVHNGAFDPKVFRDMITDAVDRIPTYTVVYDNVPGSALDNQGLDVMKEFDALDNDANSSVEKTELDSCLAHNIVESLICTRDWKFNEEVCHNYTLEELTQDITRLEIKGDEDPAH</sequence>
<reference evidence="2" key="1">
    <citation type="submission" date="2023-02" db="EMBL/GenBank/DDBJ databases">
        <title>Genome of toxic invasive species Heracleum sosnowskyi carries increased number of genes despite the absence of recent whole-genome duplications.</title>
        <authorList>
            <person name="Schelkunov M."/>
            <person name="Shtratnikova V."/>
            <person name="Makarenko M."/>
            <person name="Klepikova A."/>
            <person name="Omelchenko D."/>
            <person name="Novikova G."/>
            <person name="Obukhova E."/>
            <person name="Bogdanov V."/>
            <person name="Penin A."/>
            <person name="Logacheva M."/>
        </authorList>
    </citation>
    <scope>NUCLEOTIDE SEQUENCE</scope>
    <source>
        <strain evidence="2">Hsosn_3</strain>
        <tissue evidence="2">Leaf</tissue>
    </source>
</reference>
<dbReference type="GO" id="GO:1990837">
    <property type="term" value="F:sequence-specific double-stranded DNA binding"/>
    <property type="evidence" value="ECO:0007669"/>
    <property type="project" value="TreeGrafter"/>
</dbReference>
<evidence type="ECO:0008006" key="4">
    <source>
        <dbReference type="Google" id="ProtNLM"/>
    </source>
</evidence>
<dbReference type="EMBL" id="JAUIZM010000010">
    <property type="protein sequence ID" value="KAK1360047.1"/>
    <property type="molecule type" value="Genomic_DNA"/>
</dbReference>
<dbReference type="SUPFAM" id="SSF57667">
    <property type="entry name" value="beta-beta-alpha zinc fingers"/>
    <property type="match status" value="1"/>
</dbReference>
<dbReference type="PANTHER" id="PTHR34396">
    <property type="entry name" value="OS03G0264950 PROTEIN-RELATED"/>
    <property type="match status" value="1"/>
</dbReference>
<evidence type="ECO:0000313" key="2">
    <source>
        <dbReference type="EMBL" id="KAK1360047.1"/>
    </source>
</evidence>
<dbReference type="GO" id="GO:0005634">
    <property type="term" value="C:nucleus"/>
    <property type="evidence" value="ECO:0007669"/>
    <property type="project" value="TreeGrafter"/>
</dbReference>
<proteinExistence type="predicted"/>
<dbReference type="PANTHER" id="PTHR34396:SF24">
    <property type="entry name" value="BED-TYPE DOMAIN-CONTAINING PROTEIN"/>
    <property type="match status" value="1"/>
</dbReference>